<dbReference type="EMBL" id="JYON01000025">
    <property type="protein sequence ID" value="KJH70228.1"/>
    <property type="molecule type" value="Genomic_DNA"/>
</dbReference>
<accession>A0A0D8ZN51</accession>
<reference evidence="1 2" key="1">
    <citation type="submission" date="2015-02" db="EMBL/GenBank/DDBJ databases">
        <title>Draft genome of a novel marine cyanobacterium (Chroococcales) isolated from South Atlantic Ocean.</title>
        <authorList>
            <person name="Rigonato J."/>
            <person name="Alvarenga D.O."/>
            <person name="Branco L.H."/>
            <person name="Varani A.M."/>
            <person name="Brandini F.P."/>
            <person name="Fiore M.F."/>
        </authorList>
    </citation>
    <scope>NUCLEOTIDE SEQUENCE [LARGE SCALE GENOMIC DNA]</scope>
    <source>
        <strain evidence="1 2">CENA595</strain>
    </source>
</reference>
<dbReference type="STRING" id="1618023.UH38_18900"/>
<dbReference type="RefSeq" id="WP_045056250.1">
    <property type="nucleotide sequence ID" value="NZ_CAWMDP010000018.1"/>
</dbReference>
<evidence type="ECO:0000313" key="2">
    <source>
        <dbReference type="Proteomes" id="UP000032452"/>
    </source>
</evidence>
<gene>
    <name evidence="1" type="ORF">UH38_18900</name>
</gene>
<keyword evidence="2" id="KW-1185">Reference proteome</keyword>
<organism evidence="1 2">
    <name type="scientific">Aliterella atlantica CENA595</name>
    <dbReference type="NCBI Taxonomy" id="1618023"/>
    <lineage>
        <taxon>Bacteria</taxon>
        <taxon>Bacillati</taxon>
        <taxon>Cyanobacteriota</taxon>
        <taxon>Cyanophyceae</taxon>
        <taxon>Chroococcidiopsidales</taxon>
        <taxon>Aliterellaceae</taxon>
        <taxon>Aliterella</taxon>
    </lineage>
</organism>
<dbReference type="Proteomes" id="UP000032452">
    <property type="component" value="Unassembled WGS sequence"/>
</dbReference>
<sequence>MSERRRKKDSVKLVWDTKPKRAPNPKDIEFQTAEIVMPNLQDYQRNLTLFVVPNFEDEMTA</sequence>
<evidence type="ECO:0000313" key="1">
    <source>
        <dbReference type="EMBL" id="KJH70228.1"/>
    </source>
</evidence>
<protein>
    <submittedName>
        <fullName evidence="1">Uncharacterized protein</fullName>
    </submittedName>
</protein>
<proteinExistence type="predicted"/>
<dbReference type="AlphaFoldDB" id="A0A0D8ZN51"/>
<comment type="caution">
    <text evidence="1">The sequence shown here is derived from an EMBL/GenBank/DDBJ whole genome shotgun (WGS) entry which is preliminary data.</text>
</comment>
<name>A0A0D8ZN51_9CYAN</name>